<proteinExistence type="predicted"/>
<dbReference type="RefSeq" id="XP_004186007.1">
    <property type="nucleotide sequence ID" value="XM_004185959.1"/>
</dbReference>
<dbReference type="VEuPathDB" id="AmoebaDB:EIN_133300"/>
<name>L7FL30_ENTIV</name>
<dbReference type="Proteomes" id="UP000014680">
    <property type="component" value="Unassembled WGS sequence"/>
</dbReference>
<dbReference type="AlphaFoldDB" id="L7FL30"/>
<dbReference type="KEGG" id="eiv:EIN_133300"/>
<feature type="region of interest" description="Disordered" evidence="2">
    <location>
        <begin position="1"/>
        <end position="30"/>
    </location>
</feature>
<keyword evidence="1" id="KW-0175">Coiled coil</keyword>
<feature type="coiled-coil region" evidence="1">
    <location>
        <begin position="43"/>
        <end position="77"/>
    </location>
</feature>
<organism evidence="3 4">
    <name type="scientific">Entamoeba invadens IP1</name>
    <dbReference type="NCBI Taxonomy" id="370355"/>
    <lineage>
        <taxon>Eukaryota</taxon>
        <taxon>Amoebozoa</taxon>
        <taxon>Evosea</taxon>
        <taxon>Archamoebae</taxon>
        <taxon>Mastigamoebida</taxon>
        <taxon>Entamoebidae</taxon>
        <taxon>Entamoeba</taxon>
    </lineage>
</organism>
<evidence type="ECO:0000313" key="3">
    <source>
        <dbReference type="EMBL" id="ELP86661.1"/>
    </source>
</evidence>
<keyword evidence="4" id="KW-1185">Reference proteome</keyword>
<feature type="compositionally biased region" description="Basic and acidic residues" evidence="2">
    <location>
        <begin position="12"/>
        <end position="23"/>
    </location>
</feature>
<sequence length="135" mass="15752">MNDPVDQKQNGKPKEQDSRDKIDTTSQNGNCLTYDESKLLEKMMMIENSLTQIQEDQKKLEDKIKSIEKKVNTQIQTQLPKSHRDELLNSQELRQNIKGVVITEMQSFKMAINVVEKNTLETLKFKEIELQPRCN</sequence>
<evidence type="ECO:0000256" key="2">
    <source>
        <dbReference type="SAM" id="MobiDB-lite"/>
    </source>
</evidence>
<dbReference type="GeneID" id="14885641"/>
<evidence type="ECO:0000256" key="1">
    <source>
        <dbReference type="SAM" id="Coils"/>
    </source>
</evidence>
<evidence type="ECO:0000313" key="4">
    <source>
        <dbReference type="Proteomes" id="UP000014680"/>
    </source>
</evidence>
<protein>
    <submittedName>
        <fullName evidence="3">Uncharacterized protein</fullName>
    </submittedName>
</protein>
<reference evidence="3 4" key="1">
    <citation type="submission" date="2012-10" db="EMBL/GenBank/DDBJ databases">
        <authorList>
            <person name="Zafar N."/>
            <person name="Inman J."/>
            <person name="Hall N."/>
            <person name="Lorenzi H."/>
            <person name="Caler E."/>
        </authorList>
    </citation>
    <scope>NUCLEOTIDE SEQUENCE [LARGE SCALE GENOMIC DNA]</scope>
    <source>
        <strain evidence="3 4">IP1</strain>
    </source>
</reference>
<accession>L7FL30</accession>
<gene>
    <name evidence="3" type="ORF">EIN_133300</name>
</gene>
<dbReference type="EMBL" id="KB206945">
    <property type="protein sequence ID" value="ELP86661.1"/>
    <property type="molecule type" value="Genomic_DNA"/>
</dbReference>